<accession>A0AAP0Q7E4</accession>
<gene>
    <name evidence="1" type="ORF">Syun_002712</name>
</gene>
<comment type="caution">
    <text evidence="1">The sequence shown here is derived from an EMBL/GenBank/DDBJ whole genome shotgun (WGS) entry which is preliminary data.</text>
</comment>
<reference evidence="1 2" key="1">
    <citation type="submission" date="2024-01" db="EMBL/GenBank/DDBJ databases">
        <title>Genome assemblies of Stephania.</title>
        <authorList>
            <person name="Yang L."/>
        </authorList>
    </citation>
    <scope>NUCLEOTIDE SEQUENCE [LARGE SCALE GENOMIC DNA]</scope>
    <source>
        <strain evidence="1">YNDBR</strain>
        <tissue evidence="1">Leaf</tissue>
    </source>
</reference>
<keyword evidence="2" id="KW-1185">Reference proteome</keyword>
<dbReference type="AlphaFoldDB" id="A0AAP0Q7E4"/>
<protein>
    <submittedName>
        <fullName evidence="1">Uncharacterized protein</fullName>
    </submittedName>
</protein>
<sequence>MVEATQAKKKISLVNLPRRILFFFFFFFFFFSLGKKIKDLFGSLATRRGPKLQSKQDRLIEMEKENEEEEPSKSDKQEILILPPHWDDEDTELYEQFPHEFSIIRQFLDELVAKKQREEEWRSGFHQFCTLTHRWCELYKAEMSLSPKSYKAGLLPKNDEDYF</sequence>
<proteinExistence type="predicted"/>
<evidence type="ECO:0000313" key="2">
    <source>
        <dbReference type="Proteomes" id="UP001420932"/>
    </source>
</evidence>
<dbReference type="Proteomes" id="UP001420932">
    <property type="component" value="Unassembled WGS sequence"/>
</dbReference>
<organism evidence="1 2">
    <name type="scientific">Stephania yunnanensis</name>
    <dbReference type="NCBI Taxonomy" id="152371"/>
    <lineage>
        <taxon>Eukaryota</taxon>
        <taxon>Viridiplantae</taxon>
        <taxon>Streptophyta</taxon>
        <taxon>Embryophyta</taxon>
        <taxon>Tracheophyta</taxon>
        <taxon>Spermatophyta</taxon>
        <taxon>Magnoliopsida</taxon>
        <taxon>Ranunculales</taxon>
        <taxon>Menispermaceae</taxon>
        <taxon>Menispermoideae</taxon>
        <taxon>Cissampelideae</taxon>
        <taxon>Stephania</taxon>
    </lineage>
</organism>
<dbReference type="EMBL" id="JBBNAF010000001">
    <property type="protein sequence ID" value="KAK9170572.1"/>
    <property type="molecule type" value="Genomic_DNA"/>
</dbReference>
<name>A0AAP0Q7E4_9MAGN</name>
<evidence type="ECO:0000313" key="1">
    <source>
        <dbReference type="EMBL" id="KAK9170572.1"/>
    </source>
</evidence>